<name>A0ABP0XS11_9ROSI</name>
<reference evidence="2 3" key="1">
    <citation type="submission" date="2024-03" db="EMBL/GenBank/DDBJ databases">
        <authorList>
            <person name="Gkanogiannis A."/>
            <person name="Becerra Lopez-Lavalle L."/>
        </authorList>
    </citation>
    <scope>NUCLEOTIDE SEQUENCE [LARGE SCALE GENOMIC DNA]</scope>
</reference>
<keyword evidence="3" id="KW-1185">Reference proteome</keyword>
<dbReference type="Proteomes" id="UP001642487">
    <property type="component" value="Chromosome 1"/>
</dbReference>
<evidence type="ECO:0000313" key="2">
    <source>
        <dbReference type="EMBL" id="CAK9309548.1"/>
    </source>
</evidence>
<dbReference type="EMBL" id="OZ021735">
    <property type="protein sequence ID" value="CAK9309548.1"/>
    <property type="molecule type" value="Genomic_DNA"/>
</dbReference>
<evidence type="ECO:0000256" key="1">
    <source>
        <dbReference type="SAM" id="MobiDB-lite"/>
    </source>
</evidence>
<sequence length="88" mass="10401">MRRGRSEKEETRRFRGSMHSRANQGANQYFHVLEWMEKIKWGMKTVGPNIPSMYADGRIDNDREFVANGSTTVGKRRRFLWRLGVLQL</sequence>
<protein>
    <submittedName>
        <fullName evidence="2">Uncharacterized protein</fullName>
    </submittedName>
</protein>
<gene>
    <name evidence="2" type="ORF">CITCOLO1_LOCUS1130</name>
</gene>
<evidence type="ECO:0000313" key="3">
    <source>
        <dbReference type="Proteomes" id="UP001642487"/>
    </source>
</evidence>
<accession>A0ABP0XS11</accession>
<organism evidence="2 3">
    <name type="scientific">Citrullus colocynthis</name>
    <name type="common">colocynth</name>
    <dbReference type="NCBI Taxonomy" id="252529"/>
    <lineage>
        <taxon>Eukaryota</taxon>
        <taxon>Viridiplantae</taxon>
        <taxon>Streptophyta</taxon>
        <taxon>Embryophyta</taxon>
        <taxon>Tracheophyta</taxon>
        <taxon>Spermatophyta</taxon>
        <taxon>Magnoliopsida</taxon>
        <taxon>eudicotyledons</taxon>
        <taxon>Gunneridae</taxon>
        <taxon>Pentapetalae</taxon>
        <taxon>rosids</taxon>
        <taxon>fabids</taxon>
        <taxon>Cucurbitales</taxon>
        <taxon>Cucurbitaceae</taxon>
        <taxon>Benincaseae</taxon>
        <taxon>Citrullus</taxon>
    </lineage>
</organism>
<proteinExistence type="predicted"/>
<feature type="region of interest" description="Disordered" evidence="1">
    <location>
        <begin position="1"/>
        <end position="20"/>
    </location>
</feature>
<feature type="compositionally biased region" description="Basic and acidic residues" evidence="1">
    <location>
        <begin position="1"/>
        <end position="13"/>
    </location>
</feature>